<dbReference type="EMBL" id="KB291945">
    <property type="protein sequence ID" value="ELU18398.1"/>
    <property type="molecule type" value="Genomic_DNA"/>
</dbReference>
<feature type="compositionally biased region" description="Low complexity" evidence="1">
    <location>
        <begin position="352"/>
        <end position="365"/>
    </location>
</feature>
<dbReference type="GO" id="GO:0005576">
    <property type="term" value="C:extracellular region"/>
    <property type="evidence" value="ECO:0007669"/>
    <property type="project" value="InterPro"/>
</dbReference>
<reference evidence="3 5" key="2">
    <citation type="journal article" date="2013" name="Nature">
        <title>Insights into bilaterian evolution from three spiralian genomes.</title>
        <authorList>
            <person name="Simakov O."/>
            <person name="Marletaz F."/>
            <person name="Cho S.J."/>
            <person name="Edsinger-Gonzales E."/>
            <person name="Havlak P."/>
            <person name="Hellsten U."/>
            <person name="Kuo D.H."/>
            <person name="Larsson T."/>
            <person name="Lv J."/>
            <person name="Arendt D."/>
            <person name="Savage R."/>
            <person name="Osoegawa K."/>
            <person name="de Jong P."/>
            <person name="Grimwood J."/>
            <person name="Chapman J.A."/>
            <person name="Shapiro H."/>
            <person name="Aerts A."/>
            <person name="Otillar R.P."/>
            <person name="Terry A.Y."/>
            <person name="Boore J.L."/>
            <person name="Grigoriev I.V."/>
            <person name="Lindberg D.R."/>
            <person name="Seaver E.C."/>
            <person name="Weisblat D.A."/>
            <person name="Putnam N.H."/>
            <person name="Rokhsar D.S."/>
        </authorList>
    </citation>
    <scope>NUCLEOTIDE SEQUENCE</scope>
    <source>
        <strain evidence="3 5">I ESC-2004</strain>
    </source>
</reference>
<dbReference type="Proteomes" id="UP000014760">
    <property type="component" value="Unassembled WGS sequence"/>
</dbReference>
<dbReference type="Gene3D" id="2.170.140.10">
    <property type="entry name" value="Chitin binding domain"/>
    <property type="match status" value="1"/>
</dbReference>
<protein>
    <recommendedName>
        <fullName evidence="2">Chitin-binding type-2 domain-containing protein</fullName>
    </recommendedName>
</protein>
<dbReference type="InterPro" id="IPR002557">
    <property type="entry name" value="Chitin-bd_dom"/>
</dbReference>
<organism evidence="3">
    <name type="scientific">Capitella teleta</name>
    <name type="common">Polychaete worm</name>
    <dbReference type="NCBI Taxonomy" id="283909"/>
    <lineage>
        <taxon>Eukaryota</taxon>
        <taxon>Metazoa</taxon>
        <taxon>Spiralia</taxon>
        <taxon>Lophotrochozoa</taxon>
        <taxon>Annelida</taxon>
        <taxon>Polychaeta</taxon>
        <taxon>Sedentaria</taxon>
        <taxon>Scolecida</taxon>
        <taxon>Capitellidae</taxon>
        <taxon>Capitella</taxon>
    </lineage>
</organism>
<dbReference type="Pfam" id="PF01607">
    <property type="entry name" value="CBM_14"/>
    <property type="match status" value="2"/>
</dbReference>
<reference evidence="4" key="3">
    <citation type="submission" date="2015-06" db="UniProtKB">
        <authorList>
            <consortium name="EnsemblMetazoa"/>
        </authorList>
    </citation>
    <scope>IDENTIFICATION</scope>
</reference>
<dbReference type="EnsemblMetazoa" id="CapteT227634">
    <property type="protein sequence ID" value="CapteP227634"/>
    <property type="gene ID" value="CapteG227634"/>
</dbReference>
<feature type="domain" description="Chitin-binding type-2" evidence="2">
    <location>
        <begin position="285"/>
        <end position="341"/>
    </location>
</feature>
<evidence type="ECO:0000313" key="4">
    <source>
        <dbReference type="EnsemblMetazoa" id="CapteP227634"/>
    </source>
</evidence>
<gene>
    <name evidence="3" type="ORF">CAPTEDRAFT_227634</name>
</gene>
<evidence type="ECO:0000313" key="3">
    <source>
        <dbReference type="EMBL" id="ELU18398.1"/>
    </source>
</evidence>
<dbReference type="PROSITE" id="PS50940">
    <property type="entry name" value="CHIT_BIND_II"/>
    <property type="match status" value="3"/>
</dbReference>
<dbReference type="OrthoDB" id="6020543at2759"/>
<accession>R7VHS4</accession>
<feature type="compositionally biased region" description="Basic and acidic residues" evidence="1">
    <location>
        <begin position="388"/>
        <end position="399"/>
    </location>
</feature>
<evidence type="ECO:0000313" key="5">
    <source>
        <dbReference type="Proteomes" id="UP000014760"/>
    </source>
</evidence>
<sequence length="399" mass="44457">MRVSALSKRSLFSGCSSAVSFSTRKRTGSCHGFLTYDMALCTVHPVCRYRVLKKNAKIRCQHFIEKKKYRLFNEVCIIKAMKHRVRFRRDAALDHSTSDKRGYAFATKTSDIDPCDLPIPCNEGLIIPNPYDCKSYLKCEHNKWIERQCGEGRCFDVDADECDHAPCQCTPSCDGHSEAAETTIQQMTTASTSTEPPRIDPCQLPMYCDEGTTVANPDDCLTYLYCQYGTTWIERDCPAGLCYDVRVDGCVYGPCTCAPACPIYTGPTTVAASQATVIPETCFEVKDCDPGDKFADRSDCEFYFECVERDMLHRRQCGGTLVFDIFKLDCTTPSSDFNCGYRCPTTAPGTTITSQMTSQTTTSRSTADDTFETTEADATGSRATRYTSVERTETTNDGL</sequence>
<evidence type="ECO:0000256" key="1">
    <source>
        <dbReference type="SAM" id="MobiDB-lite"/>
    </source>
</evidence>
<dbReference type="GO" id="GO:0008061">
    <property type="term" value="F:chitin binding"/>
    <property type="evidence" value="ECO:0007669"/>
    <property type="project" value="InterPro"/>
</dbReference>
<dbReference type="InterPro" id="IPR036508">
    <property type="entry name" value="Chitin-bd_dom_sf"/>
</dbReference>
<dbReference type="EMBL" id="AMQN01003806">
    <property type="status" value="NOT_ANNOTATED_CDS"/>
    <property type="molecule type" value="Genomic_DNA"/>
</dbReference>
<feature type="region of interest" description="Disordered" evidence="1">
    <location>
        <begin position="352"/>
        <end position="399"/>
    </location>
</feature>
<proteinExistence type="predicted"/>
<dbReference type="SMART" id="SM00494">
    <property type="entry name" value="ChtBD2"/>
    <property type="match status" value="3"/>
</dbReference>
<feature type="domain" description="Chitin-binding type-2" evidence="2">
    <location>
        <begin position="205"/>
        <end position="252"/>
    </location>
</feature>
<dbReference type="SUPFAM" id="SSF57625">
    <property type="entry name" value="Invertebrate chitin-binding proteins"/>
    <property type="match status" value="3"/>
</dbReference>
<reference evidence="5" key="1">
    <citation type="submission" date="2012-12" db="EMBL/GenBank/DDBJ databases">
        <authorList>
            <person name="Hellsten U."/>
            <person name="Grimwood J."/>
            <person name="Chapman J.A."/>
            <person name="Shapiro H."/>
            <person name="Aerts A."/>
            <person name="Otillar R.P."/>
            <person name="Terry A.Y."/>
            <person name="Boore J.L."/>
            <person name="Simakov O."/>
            <person name="Marletaz F."/>
            <person name="Cho S.-J."/>
            <person name="Edsinger-Gonzales E."/>
            <person name="Havlak P."/>
            <person name="Kuo D.-H."/>
            <person name="Larsson T."/>
            <person name="Lv J."/>
            <person name="Arendt D."/>
            <person name="Savage R."/>
            <person name="Osoegawa K."/>
            <person name="de Jong P."/>
            <person name="Lindberg D.R."/>
            <person name="Seaver E.C."/>
            <person name="Weisblat D.A."/>
            <person name="Putnam N.H."/>
            <person name="Grigoriev I.V."/>
            <person name="Rokhsar D.S."/>
        </authorList>
    </citation>
    <scope>NUCLEOTIDE SEQUENCE</scope>
    <source>
        <strain evidence="5">I ESC-2004</strain>
    </source>
</reference>
<evidence type="ECO:0000259" key="2">
    <source>
        <dbReference type="PROSITE" id="PS50940"/>
    </source>
</evidence>
<dbReference type="STRING" id="283909.R7VHS4"/>
<dbReference type="HOGENOM" id="CLU_691251_0_0_1"/>
<keyword evidence="5" id="KW-1185">Reference proteome</keyword>
<name>R7VHS4_CAPTE</name>
<feature type="domain" description="Chitin-binding type-2" evidence="2">
    <location>
        <begin position="118"/>
        <end position="163"/>
    </location>
</feature>
<dbReference type="AlphaFoldDB" id="R7VHS4"/>